<dbReference type="EMBL" id="JARKIE010000378">
    <property type="protein sequence ID" value="KAJ7648497.1"/>
    <property type="molecule type" value="Genomic_DNA"/>
</dbReference>
<feature type="compositionally biased region" description="Pro residues" evidence="1">
    <location>
        <begin position="524"/>
        <end position="540"/>
    </location>
</feature>
<dbReference type="Proteomes" id="UP001221757">
    <property type="component" value="Unassembled WGS sequence"/>
</dbReference>
<feature type="signal peptide" evidence="2">
    <location>
        <begin position="1"/>
        <end position="19"/>
    </location>
</feature>
<feature type="region of interest" description="Disordered" evidence="1">
    <location>
        <begin position="206"/>
        <end position="234"/>
    </location>
</feature>
<evidence type="ECO:0000313" key="3">
    <source>
        <dbReference type="EMBL" id="KAJ7648497.1"/>
    </source>
</evidence>
<evidence type="ECO:0000256" key="1">
    <source>
        <dbReference type="SAM" id="MobiDB-lite"/>
    </source>
</evidence>
<feature type="compositionally biased region" description="Low complexity" evidence="1">
    <location>
        <begin position="541"/>
        <end position="554"/>
    </location>
</feature>
<evidence type="ECO:0000313" key="4">
    <source>
        <dbReference type="Proteomes" id="UP001221757"/>
    </source>
</evidence>
<dbReference type="PRINTS" id="PR01217">
    <property type="entry name" value="PRICHEXTENSN"/>
</dbReference>
<sequence length="715" mass="76913">MRLYLLPIGLLALLAAVAADDNPQSDDDLNSLNNQHGMSPCDMKQEFQVSCKNQRRARDDSDDNDTNTTRVTPTPCTCTNLYFNLWSACVYTQSRLDNSSLPLGGSLEDQCAQASINITTEPPPQAPGTYPDWAYTHLPSTNGTFDPVAAIEVANGSKLRKWTTVQIALPIISVFTVLALCVLGICCYRRRKILSRQGRRGWMETAGNRPRFQFPTRSSAHKVREQNRSNSWSIDEGEEDLDEYQFVSYPASLQGSQVSGHVRLSSSSSGTQPPGPPMLKIPADQKAPVRTWPGKSLWKGPLQSAQKLTDAIPLPWKSARRVHVKSVPSYSKFRVDASDSDSPLSRRPKEGSLPGRNAERARTNLNQETIFESDDEDDSDSDAEAFPLMPQEHSHSNHDAQPPPPPSHSSPAARPPLPPSHSPPTARPPLPPHVPAVAPPRSPPTAPPINPPISAVSRPLAAESPDLNGLPRSVRQNPPSNSPPNMPLPPPPQVQPRRSNPTLPLAATSPSSPQSPRLQRTYPSFPPAPTSPPPAPPPVSKSPRSSRFPLSPQSSAPPLPFPPALSPGRVLPPPPSQNSLPSPPAPRSRPSSEGGSSIRSLAGSSVRSLPLTPTPPYVRGAPPAPIQVLAAPPDPINRYPAALRPALRVAAVAGLLAFARHPGQIADRRRRALCKETAPSTGPIVSTRLFAELPGPYGFPPTREGLRGDVGSSRG</sequence>
<feature type="compositionally biased region" description="Pro residues" evidence="1">
    <location>
        <begin position="480"/>
        <end position="494"/>
    </location>
</feature>
<keyword evidence="4" id="KW-1185">Reference proteome</keyword>
<feature type="compositionally biased region" description="Low complexity" evidence="1">
    <location>
        <begin position="588"/>
        <end position="602"/>
    </location>
</feature>
<name>A0AAD7CH20_MYCRO</name>
<feature type="region of interest" description="Disordered" evidence="1">
    <location>
        <begin position="696"/>
        <end position="715"/>
    </location>
</feature>
<gene>
    <name evidence="3" type="ORF">B0H17DRAFT_1215598</name>
</gene>
<feature type="region of interest" description="Disordered" evidence="1">
    <location>
        <begin position="260"/>
        <end position="283"/>
    </location>
</feature>
<keyword evidence="2" id="KW-0732">Signal</keyword>
<protein>
    <submittedName>
        <fullName evidence="3">Uncharacterized protein</fullName>
    </submittedName>
</protein>
<feature type="region of interest" description="Disordered" evidence="1">
    <location>
        <begin position="334"/>
        <end position="625"/>
    </location>
</feature>
<dbReference type="AlphaFoldDB" id="A0AAD7CH20"/>
<feature type="compositionally biased region" description="Pro residues" evidence="1">
    <location>
        <begin position="555"/>
        <end position="587"/>
    </location>
</feature>
<comment type="caution">
    <text evidence="3">The sequence shown here is derived from an EMBL/GenBank/DDBJ whole genome shotgun (WGS) entry which is preliminary data.</text>
</comment>
<reference evidence="3" key="1">
    <citation type="submission" date="2023-03" db="EMBL/GenBank/DDBJ databases">
        <title>Massive genome expansion in bonnet fungi (Mycena s.s.) driven by repeated elements and novel gene families across ecological guilds.</title>
        <authorList>
            <consortium name="Lawrence Berkeley National Laboratory"/>
            <person name="Harder C.B."/>
            <person name="Miyauchi S."/>
            <person name="Viragh M."/>
            <person name="Kuo A."/>
            <person name="Thoen E."/>
            <person name="Andreopoulos B."/>
            <person name="Lu D."/>
            <person name="Skrede I."/>
            <person name="Drula E."/>
            <person name="Henrissat B."/>
            <person name="Morin E."/>
            <person name="Kohler A."/>
            <person name="Barry K."/>
            <person name="LaButti K."/>
            <person name="Morin E."/>
            <person name="Salamov A."/>
            <person name="Lipzen A."/>
            <person name="Mereny Z."/>
            <person name="Hegedus B."/>
            <person name="Baldrian P."/>
            <person name="Stursova M."/>
            <person name="Weitz H."/>
            <person name="Taylor A."/>
            <person name="Grigoriev I.V."/>
            <person name="Nagy L.G."/>
            <person name="Martin F."/>
            <person name="Kauserud H."/>
        </authorList>
    </citation>
    <scope>NUCLEOTIDE SEQUENCE</scope>
    <source>
        <strain evidence="3">CBHHK067</strain>
    </source>
</reference>
<feature type="compositionally biased region" description="Acidic residues" evidence="1">
    <location>
        <begin position="371"/>
        <end position="383"/>
    </location>
</feature>
<accession>A0AAD7CH20</accession>
<feature type="chain" id="PRO_5042062921" evidence="2">
    <location>
        <begin position="20"/>
        <end position="715"/>
    </location>
</feature>
<feature type="compositionally biased region" description="Pro residues" evidence="1">
    <location>
        <begin position="401"/>
        <end position="451"/>
    </location>
</feature>
<proteinExistence type="predicted"/>
<evidence type="ECO:0000256" key="2">
    <source>
        <dbReference type="SAM" id="SignalP"/>
    </source>
</evidence>
<organism evidence="3 4">
    <name type="scientific">Mycena rosella</name>
    <name type="common">Pink bonnet</name>
    <name type="synonym">Agaricus rosellus</name>
    <dbReference type="NCBI Taxonomy" id="1033263"/>
    <lineage>
        <taxon>Eukaryota</taxon>
        <taxon>Fungi</taxon>
        <taxon>Dikarya</taxon>
        <taxon>Basidiomycota</taxon>
        <taxon>Agaricomycotina</taxon>
        <taxon>Agaricomycetes</taxon>
        <taxon>Agaricomycetidae</taxon>
        <taxon>Agaricales</taxon>
        <taxon>Marasmiineae</taxon>
        <taxon>Mycenaceae</taxon>
        <taxon>Mycena</taxon>
    </lineage>
</organism>